<evidence type="ECO:0000256" key="2">
    <source>
        <dbReference type="RuleBase" id="RU003749"/>
    </source>
</evidence>
<evidence type="ECO:0000256" key="1">
    <source>
        <dbReference type="ARBA" id="ARBA00009013"/>
    </source>
</evidence>
<dbReference type="PANTHER" id="PTHR33495">
    <property type="entry name" value="ANTI-SIGMA FACTOR ANTAGONIST TM_1081-RELATED-RELATED"/>
    <property type="match status" value="1"/>
</dbReference>
<dbReference type="GO" id="GO:0043856">
    <property type="term" value="F:anti-sigma factor antagonist activity"/>
    <property type="evidence" value="ECO:0007669"/>
    <property type="project" value="InterPro"/>
</dbReference>
<dbReference type="AlphaFoldDB" id="A0A1M6HDF4"/>
<evidence type="ECO:0000313" key="5">
    <source>
        <dbReference type="Proteomes" id="UP000183994"/>
    </source>
</evidence>
<dbReference type="SUPFAM" id="SSF52091">
    <property type="entry name" value="SpoIIaa-like"/>
    <property type="match status" value="1"/>
</dbReference>
<evidence type="ECO:0000313" key="4">
    <source>
        <dbReference type="EMBL" id="SHJ20194.1"/>
    </source>
</evidence>
<evidence type="ECO:0000259" key="3">
    <source>
        <dbReference type="PROSITE" id="PS50801"/>
    </source>
</evidence>
<gene>
    <name evidence="4" type="ORF">SAMN02745216_01194</name>
</gene>
<reference evidence="5" key="1">
    <citation type="submission" date="2016-11" db="EMBL/GenBank/DDBJ databases">
        <authorList>
            <person name="Varghese N."/>
            <person name="Submissions S."/>
        </authorList>
    </citation>
    <scope>NUCLEOTIDE SEQUENCE [LARGE SCALE GENOMIC DNA]</scope>
    <source>
        <strain evidence="5">DSM 16219</strain>
    </source>
</reference>
<comment type="similarity">
    <text evidence="1 2">Belongs to the anti-sigma-factor antagonist family.</text>
</comment>
<dbReference type="Pfam" id="PF01740">
    <property type="entry name" value="STAS"/>
    <property type="match status" value="1"/>
</dbReference>
<dbReference type="NCBIfam" id="TIGR00377">
    <property type="entry name" value="ant_ant_sig"/>
    <property type="match status" value="1"/>
</dbReference>
<dbReference type="Gene3D" id="3.30.750.24">
    <property type="entry name" value="STAS domain"/>
    <property type="match status" value="1"/>
</dbReference>
<dbReference type="InterPro" id="IPR002645">
    <property type="entry name" value="STAS_dom"/>
</dbReference>
<dbReference type="Proteomes" id="UP000183994">
    <property type="component" value="Unassembled WGS sequence"/>
</dbReference>
<dbReference type="OrthoDB" id="280847at2"/>
<dbReference type="InterPro" id="IPR036513">
    <property type="entry name" value="STAS_dom_sf"/>
</dbReference>
<protein>
    <recommendedName>
        <fullName evidence="2">Anti-sigma factor antagonist</fullName>
    </recommendedName>
</protein>
<dbReference type="PANTHER" id="PTHR33495:SF14">
    <property type="entry name" value="ANTI-SIGMA FACTOR ANTAGONIST"/>
    <property type="match status" value="1"/>
</dbReference>
<keyword evidence="5" id="KW-1185">Reference proteome</keyword>
<dbReference type="PROSITE" id="PS50801">
    <property type="entry name" value="STAS"/>
    <property type="match status" value="1"/>
</dbReference>
<dbReference type="InterPro" id="IPR003658">
    <property type="entry name" value="Anti-sigma_ant"/>
</dbReference>
<organism evidence="4 5">
    <name type="scientific">Desulfatibacillum alkenivorans DSM 16219</name>
    <dbReference type="NCBI Taxonomy" id="1121393"/>
    <lineage>
        <taxon>Bacteria</taxon>
        <taxon>Pseudomonadati</taxon>
        <taxon>Thermodesulfobacteriota</taxon>
        <taxon>Desulfobacteria</taxon>
        <taxon>Desulfobacterales</taxon>
        <taxon>Desulfatibacillaceae</taxon>
        <taxon>Desulfatibacillum</taxon>
    </lineage>
</organism>
<accession>A0A1M6HDF4</accession>
<name>A0A1M6HDF4_9BACT</name>
<proteinExistence type="inferred from homology"/>
<dbReference type="RefSeq" id="WP_012610190.1">
    <property type="nucleotide sequence ID" value="NZ_FQZU01000005.1"/>
</dbReference>
<dbReference type="STRING" id="1121393.SAMN02745216_01194"/>
<sequence>MDIIEEKSNDIAVFKLNGSLDSNTSPAFEEKVVAIIEGGTSKIIVDFSGLDYISSAGLRVLNLASVKLKPSNGNLVLCCLQDYVREVFEIAGFDQFLPIVATMEDATAKFN</sequence>
<dbReference type="EMBL" id="FQZU01000005">
    <property type="protein sequence ID" value="SHJ20194.1"/>
    <property type="molecule type" value="Genomic_DNA"/>
</dbReference>
<feature type="domain" description="STAS" evidence="3">
    <location>
        <begin position="1"/>
        <end position="110"/>
    </location>
</feature>
<dbReference type="CDD" id="cd07043">
    <property type="entry name" value="STAS_anti-anti-sigma_factors"/>
    <property type="match status" value="1"/>
</dbReference>